<dbReference type="InterPro" id="IPR001633">
    <property type="entry name" value="EAL_dom"/>
</dbReference>
<dbReference type="GO" id="GO:0000156">
    <property type="term" value="F:phosphorelay response regulator activity"/>
    <property type="evidence" value="ECO:0007669"/>
    <property type="project" value="InterPro"/>
</dbReference>
<dbReference type="InterPro" id="IPR022641">
    <property type="entry name" value="CheR_N"/>
</dbReference>
<feature type="domain" description="CheR-type methyltransferase" evidence="11">
    <location>
        <begin position="217"/>
        <end position="479"/>
    </location>
</feature>
<dbReference type="Gene3D" id="3.30.70.270">
    <property type="match status" value="1"/>
</dbReference>
<dbReference type="Gene3D" id="3.40.50.150">
    <property type="entry name" value="Vaccinia Virus protein VP39"/>
    <property type="match status" value="1"/>
</dbReference>
<name>A0A1H3N5G3_9PROT</name>
<comment type="catalytic activity">
    <reaction evidence="1">
        <text>L-glutamyl-[protein] + S-adenosyl-L-methionine = [protein]-L-glutamate 5-O-methyl ester + S-adenosyl-L-homocysteine</text>
        <dbReference type="Rhea" id="RHEA:24452"/>
        <dbReference type="Rhea" id="RHEA-COMP:10208"/>
        <dbReference type="Rhea" id="RHEA-COMP:10311"/>
        <dbReference type="ChEBI" id="CHEBI:29973"/>
        <dbReference type="ChEBI" id="CHEBI:57856"/>
        <dbReference type="ChEBI" id="CHEBI:59789"/>
        <dbReference type="ChEBI" id="CHEBI:82795"/>
        <dbReference type="EC" id="2.1.1.80"/>
    </reaction>
</comment>
<evidence type="ECO:0000259" key="9">
    <source>
        <dbReference type="PROSITE" id="PS50113"/>
    </source>
</evidence>
<accession>A0A1H3N5G3</accession>
<feature type="domain" description="EAL" evidence="12">
    <location>
        <begin position="1271"/>
        <end position="1525"/>
    </location>
</feature>
<dbReference type="InterPro" id="IPR000160">
    <property type="entry name" value="GGDEF_dom"/>
</dbReference>
<dbReference type="STRING" id="44576.SAMN05421881_10688"/>
<evidence type="ECO:0000256" key="4">
    <source>
        <dbReference type="ARBA" id="ARBA00022679"/>
    </source>
</evidence>
<gene>
    <name evidence="14" type="ORF">SAMN05421881_10688</name>
</gene>
<dbReference type="Gene3D" id="3.40.50.180">
    <property type="entry name" value="Methylesterase CheB, C-terminal domain"/>
    <property type="match status" value="1"/>
</dbReference>
<dbReference type="CDD" id="cd01948">
    <property type="entry name" value="EAL"/>
    <property type="match status" value="1"/>
</dbReference>
<keyword evidence="6" id="KW-0145">Chemotaxis</keyword>
<evidence type="ECO:0000259" key="10">
    <source>
        <dbReference type="PROSITE" id="PS50122"/>
    </source>
</evidence>
<evidence type="ECO:0000259" key="12">
    <source>
        <dbReference type="PROSITE" id="PS50883"/>
    </source>
</evidence>
<dbReference type="Gene3D" id="3.30.450.20">
    <property type="entry name" value="PAS domain"/>
    <property type="match status" value="3"/>
</dbReference>
<dbReference type="InterPro" id="IPR029787">
    <property type="entry name" value="Nucleotide_cyclase"/>
</dbReference>
<dbReference type="GO" id="GO:0032259">
    <property type="term" value="P:methylation"/>
    <property type="evidence" value="ECO:0007669"/>
    <property type="project" value="UniProtKB-KW"/>
</dbReference>
<dbReference type="CDD" id="cd16434">
    <property type="entry name" value="CheB-CheR_fusion"/>
    <property type="match status" value="1"/>
</dbReference>
<evidence type="ECO:0000259" key="8">
    <source>
        <dbReference type="PROSITE" id="PS50112"/>
    </source>
</evidence>
<dbReference type="CDD" id="cd01949">
    <property type="entry name" value="GGDEF"/>
    <property type="match status" value="1"/>
</dbReference>
<dbReference type="PROSITE" id="PS50113">
    <property type="entry name" value="PAC"/>
    <property type="match status" value="2"/>
</dbReference>
<feature type="domain" description="PAS" evidence="8">
    <location>
        <begin position="849"/>
        <end position="919"/>
    </location>
</feature>
<dbReference type="PROSITE" id="PS50883">
    <property type="entry name" value="EAL"/>
    <property type="match status" value="1"/>
</dbReference>
<feature type="domain" description="GGDEF" evidence="13">
    <location>
        <begin position="1129"/>
        <end position="1262"/>
    </location>
</feature>
<dbReference type="InterPro" id="IPR013655">
    <property type="entry name" value="PAS_fold_3"/>
</dbReference>
<dbReference type="PROSITE" id="PS50122">
    <property type="entry name" value="CHEB"/>
    <property type="match status" value="1"/>
</dbReference>
<evidence type="ECO:0000259" key="13">
    <source>
        <dbReference type="PROSITE" id="PS50887"/>
    </source>
</evidence>
<protein>
    <recommendedName>
        <fullName evidence="2">protein-glutamate O-methyltransferase</fullName>
        <ecNumber evidence="2">2.1.1.80</ecNumber>
    </recommendedName>
</protein>
<dbReference type="SUPFAM" id="SSF52738">
    <property type="entry name" value="Methylesterase CheB, C-terminal domain"/>
    <property type="match status" value="1"/>
</dbReference>
<dbReference type="InterPro" id="IPR029063">
    <property type="entry name" value="SAM-dependent_MTases_sf"/>
</dbReference>
<keyword evidence="4" id="KW-0808">Transferase</keyword>
<dbReference type="NCBIfam" id="TIGR00229">
    <property type="entry name" value="sensory_box"/>
    <property type="match status" value="2"/>
</dbReference>
<dbReference type="PROSITE" id="PS50112">
    <property type="entry name" value="PAS"/>
    <property type="match status" value="2"/>
</dbReference>
<feature type="coiled-coil region" evidence="7">
    <location>
        <begin position="648"/>
        <end position="728"/>
    </location>
</feature>
<dbReference type="OrthoDB" id="9816309at2"/>
<dbReference type="Pfam" id="PF03705">
    <property type="entry name" value="CheR_N"/>
    <property type="match status" value="1"/>
</dbReference>
<evidence type="ECO:0000256" key="3">
    <source>
        <dbReference type="ARBA" id="ARBA00022603"/>
    </source>
</evidence>
<dbReference type="GO" id="GO:0006935">
    <property type="term" value="P:chemotaxis"/>
    <property type="evidence" value="ECO:0007669"/>
    <property type="project" value="UniProtKB-UniRule"/>
</dbReference>
<dbReference type="EC" id="2.1.1.80" evidence="2"/>
<dbReference type="SMART" id="SM00267">
    <property type="entry name" value="GGDEF"/>
    <property type="match status" value="1"/>
</dbReference>
<evidence type="ECO:0000313" key="14">
    <source>
        <dbReference type="EMBL" id="SDY84177.1"/>
    </source>
</evidence>
<dbReference type="InterPro" id="IPR022642">
    <property type="entry name" value="CheR_C"/>
</dbReference>
<dbReference type="InterPro" id="IPR052155">
    <property type="entry name" value="Biofilm_reg_signaling"/>
</dbReference>
<dbReference type="SUPFAM" id="SSF141868">
    <property type="entry name" value="EAL domain-like"/>
    <property type="match status" value="1"/>
</dbReference>
<evidence type="ECO:0000256" key="1">
    <source>
        <dbReference type="ARBA" id="ARBA00001541"/>
    </source>
</evidence>
<keyword evidence="6" id="KW-0378">Hydrolase</keyword>
<dbReference type="Pfam" id="PF01339">
    <property type="entry name" value="CheB_methylest"/>
    <property type="match status" value="1"/>
</dbReference>
<evidence type="ECO:0000256" key="5">
    <source>
        <dbReference type="ARBA" id="ARBA00022691"/>
    </source>
</evidence>
<keyword evidence="5" id="KW-0949">S-adenosyl-L-methionine</keyword>
<feature type="active site" evidence="6">
    <location>
        <position position="26"/>
    </location>
</feature>
<dbReference type="Pfam" id="PF00563">
    <property type="entry name" value="EAL"/>
    <property type="match status" value="1"/>
</dbReference>
<dbReference type="PROSITE" id="PS50887">
    <property type="entry name" value="GGDEF"/>
    <property type="match status" value="1"/>
</dbReference>
<dbReference type="SUPFAM" id="SSF55073">
    <property type="entry name" value="Nucleotide cyclase"/>
    <property type="match status" value="1"/>
</dbReference>
<feature type="domain" description="PAC" evidence="9">
    <location>
        <begin position="1045"/>
        <end position="1097"/>
    </location>
</feature>
<keyword evidence="3" id="KW-0489">Methyltransferase</keyword>
<dbReference type="Pfam" id="PF00990">
    <property type="entry name" value="GGDEF"/>
    <property type="match status" value="1"/>
</dbReference>
<dbReference type="NCBIfam" id="TIGR00254">
    <property type="entry name" value="GGDEF"/>
    <property type="match status" value="1"/>
</dbReference>
<feature type="domain" description="PAC" evidence="9">
    <location>
        <begin position="923"/>
        <end position="975"/>
    </location>
</feature>
<dbReference type="InterPro" id="IPR000780">
    <property type="entry name" value="CheR_MeTrfase"/>
</dbReference>
<dbReference type="Pfam" id="PF13596">
    <property type="entry name" value="PAS_10"/>
    <property type="match status" value="1"/>
</dbReference>
<dbReference type="Pfam" id="PF08447">
    <property type="entry name" value="PAS_3"/>
    <property type="match status" value="1"/>
</dbReference>
<dbReference type="SMART" id="SM00052">
    <property type="entry name" value="EAL"/>
    <property type="match status" value="1"/>
</dbReference>
<dbReference type="SUPFAM" id="SSF53335">
    <property type="entry name" value="S-adenosyl-L-methionine-dependent methyltransferases"/>
    <property type="match status" value="1"/>
</dbReference>
<dbReference type="InterPro" id="IPR000673">
    <property type="entry name" value="Sig_transdc_resp-reg_Me-estase"/>
</dbReference>
<dbReference type="Pfam" id="PF01739">
    <property type="entry name" value="CheR"/>
    <property type="match status" value="1"/>
</dbReference>
<dbReference type="GO" id="GO:0008983">
    <property type="term" value="F:protein-glutamate O-methyltransferase activity"/>
    <property type="evidence" value="ECO:0007669"/>
    <property type="project" value="UniProtKB-EC"/>
</dbReference>
<dbReference type="SMART" id="SM00086">
    <property type="entry name" value="PAC"/>
    <property type="match status" value="2"/>
</dbReference>
<dbReference type="InterPro" id="IPR000700">
    <property type="entry name" value="PAS-assoc_C"/>
</dbReference>
<dbReference type="GO" id="GO:0005737">
    <property type="term" value="C:cytoplasm"/>
    <property type="evidence" value="ECO:0007669"/>
    <property type="project" value="InterPro"/>
</dbReference>
<feature type="domain" description="CheB-type methylesterase" evidence="10">
    <location>
        <begin position="19"/>
        <end position="203"/>
    </location>
</feature>
<dbReference type="Proteomes" id="UP000198640">
    <property type="component" value="Unassembled WGS sequence"/>
</dbReference>
<evidence type="ECO:0000313" key="15">
    <source>
        <dbReference type="Proteomes" id="UP000198640"/>
    </source>
</evidence>
<dbReference type="Gene3D" id="3.20.20.450">
    <property type="entry name" value="EAL domain"/>
    <property type="match status" value="1"/>
</dbReference>
<dbReference type="InterPro" id="IPR043128">
    <property type="entry name" value="Rev_trsase/Diguanyl_cyclase"/>
</dbReference>
<evidence type="ECO:0000256" key="2">
    <source>
        <dbReference type="ARBA" id="ARBA00012534"/>
    </source>
</evidence>
<dbReference type="InterPro" id="IPR035919">
    <property type="entry name" value="EAL_sf"/>
</dbReference>
<evidence type="ECO:0000256" key="6">
    <source>
        <dbReference type="PROSITE-ProRule" id="PRU00050"/>
    </source>
</evidence>
<dbReference type="GO" id="GO:0008984">
    <property type="term" value="F:protein-glutamate methylesterase activity"/>
    <property type="evidence" value="ECO:0007669"/>
    <property type="project" value="InterPro"/>
</dbReference>
<dbReference type="InterPro" id="IPR035909">
    <property type="entry name" value="CheB_C"/>
</dbReference>
<organism evidence="14 15">
    <name type="scientific">Nitrosomonas halophila</name>
    <dbReference type="NCBI Taxonomy" id="44576"/>
    <lineage>
        <taxon>Bacteria</taxon>
        <taxon>Pseudomonadati</taxon>
        <taxon>Pseudomonadota</taxon>
        <taxon>Betaproteobacteria</taxon>
        <taxon>Nitrosomonadales</taxon>
        <taxon>Nitrosomonadaceae</taxon>
        <taxon>Nitrosomonas</taxon>
    </lineage>
</organism>
<dbReference type="Pfam" id="PF13426">
    <property type="entry name" value="PAS_9"/>
    <property type="match status" value="1"/>
</dbReference>
<dbReference type="InterPro" id="IPR001610">
    <property type="entry name" value="PAC"/>
</dbReference>
<dbReference type="SUPFAM" id="SSF47757">
    <property type="entry name" value="Chemotaxis receptor methyltransferase CheR, N-terminal domain"/>
    <property type="match status" value="1"/>
</dbReference>
<keyword evidence="7" id="KW-0175">Coiled coil</keyword>
<feature type="domain" description="PAS" evidence="8">
    <location>
        <begin position="969"/>
        <end position="1017"/>
    </location>
</feature>
<keyword evidence="15" id="KW-1185">Reference proteome</keyword>
<dbReference type="PANTHER" id="PTHR44757:SF2">
    <property type="entry name" value="BIOFILM ARCHITECTURE MAINTENANCE PROTEIN MBAA"/>
    <property type="match status" value="1"/>
</dbReference>
<dbReference type="PROSITE" id="PS50123">
    <property type="entry name" value="CHER"/>
    <property type="match status" value="1"/>
</dbReference>
<dbReference type="PANTHER" id="PTHR44757">
    <property type="entry name" value="DIGUANYLATE CYCLASE DGCP"/>
    <property type="match status" value="1"/>
</dbReference>
<feature type="active site" evidence="6">
    <location>
        <position position="53"/>
    </location>
</feature>
<dbReference type="EMBL" id="FNOY01000068">
    <property type="protein sequence ID" value="SDY84177.1"/>
    <property type="molecule type" value="Genomic_DNA"/>
</dbReference>
<dbReference type="Gene3D" id="1.10.155.10">
    <property type="entry name" value="Chemotaxis receptor methyltransferase CheR, N-terminal domain"/>
    <property type="match status" value="1"/>
</dbReference>
<dbReference type="SMART" id="SM00138">
    <property type="entry name" value="MeTrc"/>
    <property type="match status" value="1"/>
</dbReference>
<dbReference type="SUPFAM" id="SSF55785">
    <property type="entry name" value="PYP-like sensor domain (PAS domain)"/>
    <property type="match status" value="3"/>
</dbReference>
<dbReference type="InterPro" id="IPR035965">
    <property type="entry name" value="PAS-like_dom_sf"/>
</dbReference>
<dbReference type="PRINTS" id="PR00996">
    <property type="entry name" value="CHERMTFRASE"/>
</dbReference>
<proteinExistence type="predicted"/>
<dbReference type="InterPro" id="IPR036804">
    <property type="entry name" value="CheR_N_sf"/>
</dbReference>
<dbReference type="CDD" id="cd00130">
    <property type="entry name" value="PAS"/>
    <property type="match status" value="2"/>
</dbReference>
<evidence type="ECO:0000256" key="7">
    <source>
        <dbReference type="SAM" id="Coils"/>
    </source>
</evidence>
<evidence type="ECO:0000259" key="11">
    <source>
        <dbReference type="PROSITE" id="PS50123"/>
    </source>
</evidence>
<feature type="active site" evidence="6">
    <location>
        <position position="145"/>
    </location>
</feature>
<sequence>MSKGRSRGAHMDAHHDIVRIVGIGASAGGLDALRDMMQSLPDSGSLCYVIAQHVSPTHISMLMDLLVPFTQLKVQYLHDQQPPQAGAIYITPPNSDVSLEGGVFRLTEPRQAIGPKPSVNHFFQSLADELGEQAIGIILSGTGSDGASGMRAIKAAGGITIVQDPGTAKYDGMPKAAIYTDSVDLILAASKIGPALARLLLATGDITPVLEEDRETEEYLQIGKLVRLNTAFKLSDYKPGTVRRRIARRMNILGMSSLAAYIGYLQSHKDESLFLMRDTFISVTSFFRDKEAFHALEGIINELVRNGENKKVIRIWVPGCASGEEVYSIAILFEEALVTQQRQGFQYMIFASDLDDGNIEKARAALYPVSELDAVPKRLRERYMEVVGDHCRVIKRIRNRVVFAHQNVIDNSPFARLDLISCRNLLIYFNPPAQKRVLGIFHYALNSGGYLFLGKSETADLYRDWFEVVDSRAHIYRRQDSTSPYVLPATQGMPYFEPRSHAANKAAATTSVDKVGMRIMEALAERYGPPSLVITDDDVVVNFHGDLKAYLNFPKGRATMHLFDMVDESVRAELRALVYQCRRDLTAVQGTTRTIQIEDRPHTLTLVVSPLEPEQGTLLLVSFVASALNHEKAVQTSQDTGEMEAAIIRELEKEIANTRSHLNTVTEELETSNEELQSLNEELQSANEELQSTNEELQTSNEELQSTNEELLTVNDELQVKTAELEASTSDLVNVKQSLAFPLIVVDEALRITQINDACETIITLDGPLAYHSLGNIKWRIKIPELADHVRHVMQGGQVYQAVIHSGLGTAYRLHIMPYRIARSEIAGAVLIFENITAQQQAEKALQESVKKFSQAMFYAATGMAIVAPGGGWVEVNPALCQLLGYSQEELLTTDAQSLIHEDDLASAIAAARCLLSGEMQACQLEIRYLNKNGAVIWTQANISIVWNAAGAPEYFIAQIQDVTARKLAEDELRLAASVFSNALDGILIATPEGTILKVNHALEKILGYGVEEVIGQHVGILQSDHHAADFYRAMWNDIQDKGLWQGEIWSRHKDGHCVPVWLSISRLCDQVGQIERYIIMMYDITEQKQSQARIAHLAHYDGLTDLPNRALFIDRLEHALAKAKRECAKLALLFIDLDNFKQINDTRGHPVGDELLKGVAQRLVSITRESDTVARLSGDEFTLLIENPKSERDISLTAQKILTMLSQPFELTDGEAYVSASMGIALFPDDGSSTDILLKYADLAMYRSKEAGRNHYHFYRQEMSDAAQERMILDISLRQAIDRKELELFYQPIVDVKTRRCVGAEALIRWHHRELGYVQPAKFIPVAEESNLILALGEWVFHMACRQMSLWLEAGLEVGSLAVNVSGKQLAMGNFVSVASRTLKETGCPSERIVLELTESFIMRESQGAIQTLEQLRALGFGIAIDDFGTGYSSLSYLRRLPVSKLKLDQSFVRDISEDSNDAAIARAILALGETLGLEVVAEGVETEAQHQFLVRQGGALSQGFFYSKPLTRSAFENFFMNACNAPGA</sequence>
<dbReference type="InterPro" id="IPR000014">
    <property type="entry name" value="PAS"/>
</dbReference>
<reference evidence="14 15" key="1">
    <citation type="submission" date="2016-10" db="EMBL/GenBank/DDBJ databases">
        <authorList>
            <person name="de Groot N.N."/>
        </authorList>
    </citation>
    <scope>NUCLEOTIDE SEQUENCE [LARGE SCALE GENOMIC DNA]</scope>
    <source>
        <strain evidence="14 15">Nm1</strain>
    </source>
</reference>
<dbReference type="SMART" id="SM00091">
    <property type="entry name" value="PAS"/>
    <property type="match status" value="3"/>
</dbReference>